<keyword evidence="5 11" id="KW-1133">Transmembrane helix</keyword>
<keyword evidence="6 11" id="KW-0472">Membrane</keyword>
<feature type="compositionally biased region" description="Basic and acidic residues" evidence="10">
    <location>
        <begin position="334"/>
        <end position="343"/>
    </location>
</feature>
<dbReference type="STRING" id="1182545.A0A072P7R0"/>
<feature type="transmembrane region" description="Helical" evidence="11">
    <location>
        <begin position="90"/>
        <end position="109"/>
    </location>
</feature>
<accession>A0A072P7R0</accession>
<evidence type="ECO:0000256" key="8">
    <source>
        <dbReference type="ARBA" id="ARBA00034651"/>
    </source>
</evidence>
<dbReference type="RefSeq" id="XP_013258754.1">
    <property type="nucleotide sequence ID" value="XM_013403300.1"/>
</dbReference>
<feature type="region of interest" description="Disordered" evidence="10">
    <location>
        <begin position="278"/>
        <end position="375"/>
    </location>
</feature>
<feature type="transmembrane region" description="Helical" evidence="11">
    <location>
        <begin position="203"/>
        <end position="223"/>
    </location>
</feature>
<keyword evidence="7" id="KW-0325">Glycoprotein</keyword>
<dbReference type="EMBL" id="AMGV01000006">
    <property type="protein sequence ID" value="KEF56164.1"/>
    <property type="molecule type" value="Genomic_DNA"/>
</dbReference>
<proteinExistence type="inferred from homology"/>
<dbReference type="HOGENOM" id="CLU_020019_1_0_1"/>
<dbReference type="InterPro" id="IPR023271">
    <property type="entry name" value="Aquaporin-like"/>
</dbReference>
<feature type="transmembrane region" description="Helical" evidence="11">
    <location>
        <begin position="140"/>
        <end position="161"/>
    </location>
</feature>
<dbReference type="PANTHER" id="PTHR19139:SF199">
    <property type="entry name" value="MIP17260P"/>
    <property type="match status" value="1"/>
</dbReference>
<organism evidence="12 13">
    <name type="scientific">Exophiala aquamarina CBS 119918</name>
    <dbReference type="NCBI Taxonomy" id="1182545"/>
    <lineage>
        <taxon>Eukaryota</taxon>
        <taxon>Fungi</taxon>
        <taxon>Dikarya</taxon>
        <taxon>Ascomycota</taxon>
        <taxon>Pezizomycotina</taxon>
        <taxon>Eurotiomycetes</taxon>
        <taxon>Chaetothyriomycetidae</taxon>
        <taxon>Chaetothyriales</taxon>
        <taxon>Herpotrichiellaceae</taxon>
        <taxon>Exophiala</taxon>
    </lineage>
</organism>
<feature type="transmembrane region" description="Helical" evidence="11">
    <location>
        <begin position="47"/>
        <end position="70"/>
    </location>
</feature>
<feature type="transmembrane region" description="Helical" evidence="11">
    <location>
        <begin position="248"/>
        <end position="268"/>
    </location>
</feature>
<gene>
    <name evidence="12" type="ORF">A1O9_07745</name>
</gene>
<evidence type="ECO:0000256" key="10">
    <source>
        <dbReference type="SAM" id="MobiDB-lite"/>
    </source>
</evidence>
<keyword evidence="3 9" id="KW-0812">Transmembrane</keyword>
<dbReference type="Gene3D" id="1.20.1080.10">
    <property type="entry name" value="Glycerol uptake facilitator protein"/>
    <property type="match status" value="1"/>
</dbReference>
<dbReference type="AlphaFoldDB" id="A0A072P7R0"/>
<name>A0A072P7R0_9EURO</name>
<evidence type="ECO:0000256" key="7">
    <source>
        <dbReference type="ARBA" id="ARBA00023180"/>
    </source>
</evidence>
<evidence type="ECO:0000256" key="11">
    <source>
        <dbReference type="SAM" id="Phobius"/>
    </source>
</evidence>
<comment type="similarity">
    <text evidence="2 9">Belongs to the MIP/aquaporin (TC 1.A.8) family.</text>
</comment>
<dbReference type="GO" id="GO:0005886">
    <property type="term" value="C:plasma membrane"/>
    <property type="evidence" value="ECO:0007669"/>
    <property type="project" value="TreeGrafter"/>
</dbReference>
<protein>
    <submittedName>
        <fullName evidence="12">Aquaporin rerated protein, other eukaryote</fullName>
    </submittedName>
</protein>
<dbReference type="Pfam" id="PF00230">
    <property type="entry name" value="MIP"/>
    <property type="match status" value="1"/>
</dbReference>
<dbReference type="GO" id="GO:0015250">
    <property type="term" value="F:water channel activity"/>
    <property type="evidence" value="ECO:0007669"/>
    <property type="project" value="TreeGrafter"/>
</dbReference>
<dbReference type="InterPro" id="IPR000425">
    <property type="entry name" value="MIP"/>
</dbReference>
<dbReference type="SUPFAM" id="SSF81338">
    <property type="entry name" value="Aquaporin-like"/>
    <property type="match status" value="1"/>
</dbReference>
<evidence type="ECO:0000313" key="13">
    <source>
        <dbReference type="Proteomes" id="UP000027920"/>
    </source>
</evidence>
<dbReference type="OrthoDB" id="3222at2759"/>
<comment type="subcellular location">
    <subcellularLocation>
        <location evidence="1">Membrane</location>
        <topology evidence="1">Multi-pass membrane protein</topology>
    </subcellularLocation>
</comment>
<evidence type="ECO:0000256" key="3">
    <source>
        <dbReference type="ARBA" id="ARBA00022692"/>
    </source>
</evidence>
<dbReference type="Proteomes" id="UP000027920">
    <property type="component" value="Unassembled WGS sequence"/>
</dbReference>
<dbReference type="PRINTS" id="PR00783">
    <property type="entry name" value="MINTRINSICP"/>
</dbReference>
<evidence type="ECO:0000313" key="12">
    <source>
        <dbReference type="EMBL" id="KEF56164.1"/>
    </source>
</evidence>
<evidence type="ECO:0000256" key="5">
    <source>
        <dbReference type="ARBA" id="ARBA00022989"/>
    </source>
</evidence>
<evidence type="ECO:0000256" key="2">
    <source>
        <dbReference type="ARBA" id="ARBA00006175"/>
    </source>
</evidence>
<dbReference type="InterPro" id="IPR034294">
    <property type="entry name" value="Aquaporin_transptr"/>
</dbReference>
<keyword evidence="4" id="KW-0677">Repeat</keyword>
<dbReference type="VEuPathDB" id="FungiDB:A1O9_07745"/>
<sequence length="375" mass="40685">MNIDRPGRRIRLPWHRRKENLPGDDETMVSRRVPLISKLPLTVKNHFVAMMGEFAGTFLFLLFALGGTNVVNAAPEQGQPQDLAANPAKLLFIALCFGFSLAVNAWVFFRISGGLFNPAVSLAMMIVGALPYVRGFLIMISQILSGITASAVVSCMLPGPLNVRTTLGGGTSVVQGLFIEMFLTAQLVFTIFMLAAEKHRATFIAPIGIGLSLFIAELMGVYYTGGSLNPARSFGPCVVLRSFTPYHWIYWVGPILGALLASGFYMFIKALEYETVNPEQDGEGNEGRAFDPHSGDEKKVDPSRPLEAGHYRCRDKHHSTSGRLSSPSDGVAPDEARYGRESDDTVVAAKRTVGDPANCKGRKPDLEAGLGSPPH</sequence>
<dbReference type="PANTHER" id="PTHR19139">
    <property type="entry name" value="AQUAPORIN TRANSPORTER"/>
    <property type="match status" value="1"/>
</dbReference>
<evidence type="ECO:0000256" key="1">
    <source>
        <dbReference type="ARBA" id="ARBA00004141"/>
    </source>
</evidence>
<evidence type="ECO:0000256" key="6">
    <source>
        <dbReference type="ARBA" id="ARBA00023136"/>
    </source>
</evidence>
<comment type="caution">
    <text evidence="12">The sequence shown here is derived from an EMBL/GenBank/DDBJ whole genome shotgun (WGS) entry which is preliminary data.</text>
</comment>
<feature type="compositionally biased region" description="Basic and acidic residues" evidence="10">
    <location>
        <begin position="285"/>
        <end position="312"/>
    </location>
</feature>
<comment type="catalytic activity">
    <reaction evidence="8">
        <text>H2O(in) = H2O(out)</text>
        <dbReference type="Rhea" id="RHEA:29667"/>
        <dbReference type="ChEBI" id="CHEBI:15377"/>
    </reaction>
</comment>
<reference evidence="12 13" key="1">
    <citation type="submission" date="2013-03" db="EMBL/GenBank/DDBJ databases">
        <title>The Genome Sequence of Exophiala aquamarina CBS 119918.</title>
        <authorList>
            <consortium name="The Broad Institute Genomics Platform"/>
            <person name="Cuomo C."/>
            <person name="de Hoog S."/>
            <person name="Gorbushina A."/>
            <person name="Walker B."/>
            <person name="Young S.K."/>
            <person name="Zeng Q."/>
            <person name="Gargeya S."/>
            <person name="Fitzgerald M."/>
            <person name="Haas B."/>
            <person name="Abouelleil A."/>
            <person name="Allen A.W."/>
            <person name="Alvarado L."/>
            <person name="Arachchi H.M."/>
            <person name="Berlin A.M."/>
            <person name="Chapman S.B."/>
            <person name="Gainer-Dewar J."/>
            <person name="Goldberg J."/>
            <person name="Griggs A."/>
            <person name="Gujja S."/>
            <person name="Hansen M."/>
            <person name="Howarth C."/>
            <person name="Imamovic A."/>
            <person name="Ireland A."/>
            <person name="Larimer J."/>
            <person name="McCowan C."/>
            <person name="Murphy C."/>
            <person name="Pearson M."/>
            <person name="Poon T.W."/>
            <person name="Priest M."/>
            <person name="Roberts A."/>
            <person name="Saif S."/>
            <person name="Shea T."/>
            <person name="Sisk P."/>
            <person name="Sykes S."/>
            <person name="Wortman J."/>
            <person name="Nusbaum C."/>
            <person name="Birren B."/>
        </authorList>
    </citation>
    <scope>NUCLEOTIDE SEQUENCE [LARGE SCALE GENOMIC DNA]</scope>
    <source>
        <strain evidence="12 13">CBS 119918</strain>
    </source>
</reference>
<dbReference type="FunFam" id="1.20.1080.10:FF:000024">
    <property type="entry name" value="MIP aquaporin (Eurofung)"/>
    <property type="match status" value="1"/>
</dbReference>
<evidence type="ECO:0000256" key="9">
    <source>
        <dbReference type="RuleBase" id="RU000477"/>
    </source>
</evidence>
<feature type="transmembrane region" description="Helical" evidence="11">
    <location>
        <begin position="173"/>
        <end position="196"/>
    </location>
</feature>
<keyword evidence="9" id="KW-0813">Transport</keyword>
<evidence type="ECO:0000256" key="4">
    <source>
        <dbReference type="ARBA" id="ARBA00022737"/>
    </source>
</evidence>
<dbReference type="GeneID" id="25282658"/>
<keyword evidence="13" id="KW-1185">Reference proteome</keyword>